<evidence type="ECO:0000313" key="2">
    <source>
        <dbReference type="Proteomes" id="UP000000311"/>
    </source>
</evidence>
<reference evidence="1 2" key="1">
    <citation type="journal article" date="2010" name="Science">
        <title>Genomic comparison of the ants Camponotus floridanus and Harpegnathos saltator.</title>
        <authorList>
            <person name="Bonasio R."/>
            <person name="Zhang G."/>
            <person name="Ye C."/>
            <person name="Mutti N.S."/>
            <person name="Fang X."/>
            <person name="Qin N."/>
            <person name="Donahue G."/>
            <person name="Yang P."/>
            <person name="Li Q."/>
            <person name="Li C."/>
            <person name="Zhang P."/>
            <person name="Huang Z."/>
            <person name="Berger S.L."/>
            <person name="Reinberg D."/>
            <person name="Wang J."/>
            <person name="Liebig J."/>
        </authorList>
    </citation>
    <scope>NUCLEOTIDE SEQUENCE [LARGE SCALE GENOMIC DNA]</scope>
    <source>
        <strain evidence="2">C129</strain>
    </source>
</reference>
<keyword evidence="2" id="KW-1185">Reference proteome</keyword>
<gene>
    <name evidence="1" type="ORF">EAG_14278</name>
</gene>
<accession>E2A4E8</accession>
<name>E2A4E8_CAMFO</name>
<sequence length="116" mass="13639">MFMFGHDDRSAPKNWKENQAASGEVFNLIRRDIPRISRRLVLKQICALLYDGTHTSTLRQTQRHEYRRKGRWFERSRRIGWHPEEENVVTAALAVAVSSGISNFSDRECIKIVFNY</sequence>
<dbReference type="Proteomes" id="UP000000311">
    <property type="component" value="Unassembled WGS sequence"/>
</dbReference>
<protein>
    <submittedName>
        <fullName evidence="1">Uncharacterized protein</fullName>
    </submittedName>
</protein>
<proteinExistence type="predicted"/>
<organism evidence="2">
    <name type="scientific">Camponotus floridanus</name>
    <name type="common">Florida carpenter ant</name>
    <dbReference type="NCBI Taxonomy" id="104421"/>
    <lineage>
        <taxon>Eukaryota</taxon>
        <taxon>Metazoa</taxon>
        <taxon>Ecdysozoa</taxon>
        <taxon>Arthropoda</taxon>
        <taxon>Hexapoda</taxon>
        <taxon>Insecta</taxon>
        <taxon>Pterygota</taxon>
        <taxon>Neoptera</taxon>
        <taxon>Endopterygota</taxon>
        <taxon>Hymenoptera</taxon>
        <taxon>Apocrita</taxon>
        <taxon>Aculeata</taxon>
        <taxon>Formicoidea</taxon>
        <taxon>Formicidae</taxon>
        <taxon>Formicinae</taxon>
        <taxon>Camponotus</taxon>
    </lineage>
</organism>
<evidence type="ECO:0000313" key="1">
    <source>
        <dbReference type="EMBL" id="EFN71695.1"/>
    </source>
</evidence>
<dbReference type="InParanoid" id="E2A4E8"/>
<dbReference type="AlphaFoldDB" id="E2A4E8"/>
<dbReference type="EMBL" id="GL436635">
    <property type="protein sequence ID" value="EFN71695.1"/>
    <property type="molecule type" value="Genomic_DNA"/>
</dbReference>